<evidence type="ECO:0000256" key="12">
    <source>
        <dbReference type="SAM" id="Phobius"/>
    </source>
</evidence>
<keyword evidence="9 11" id="KW-0482">Metalloprotease</keyword>
<dbReference type="Proteomes" id="UP000000669">
    <property type="component" value="Chromosome"/>
</dbReference>
<dbReference type="PANTHER" id="PTHR43221">
    <property type="entry name" value="PROTEASE HTPX"/>
    <property type="match status" value="1"/>
</dbReference>
<comment type="similarity">
    <text evidence="11">Belongs to the peptidase M48 family.</text>
</comment>
<keyword evidence="6 11" id="KW-0378">Hydrolase</keyword>
<dbReference type="Gene3D" id="3.30.2010.10">
    <property type="entry name" value="Metalloproteases ('zincins'), catalytic domain"/>
    <property type="match status" value="1"/>
</dbReference>
<evidence type="ECO:0000256" key="5">
    <source>
        <dbReference type="ARBA" id="ARBA00022723"/>
    </source>
</evidence>
<dbReference type="RefSeq" id="WP_011672591.1">
    <property type="nucleotide sequence ID" value="NC_008513.1"/>
</dbReference>
<dbReference type="HOGENOM" id="CLU_042266_1_0_6"/>
<protein>
    <submittedName>
        <fullName evidence="14">Heat shock protein, peptidase family M48</fullName>
    </submittedName>
</protein>
<keyword evidence="15" id="KW-1185">Reference proteome</keyword>
<keyword evidence="8 12" id="KW-1133">Transmembrane helix</keyword>
<dbReference type="GO" id="GO:0006508">
    <property type="term" value="P:proteolysis"/>
    <property type="evidence" value="ECO:0007669"/>
    <property type="project" value="UniProtKB-KW"/>
</dbReference>
<evidence type="ECO:0000256" key="7">
    <source>
        <dbReference type="ARBA" id="ARBA00022833"/>
    </source>
</evidence>
<proteinExistence type="inferred from homology"/>
<keyword evidence="10 12" id="KW-0472">Membrane</keyword>
<evidence type="ECO:0000313" key="14">
    <source>
        <dbReference type="EMBL" id="ABJ90672.1"/>
    </source>
</evidence>
<accession>Q057M7</accession>
<dbReference type="OrthoDB" id="15218at2"/>
<feature type="transmembrane region" description="Helical" evidence="12">
    <location>
        <begin position="31"/>
        <end position="53"/>
    </location>
</feature>
<feature type="transmembrane region" description="Helical" evidence="12">
    <location>
        <begin position="153"/>
        <end position="174"/>
    </location>
</feature>
<evidence type="ECO:0000256" key="2">
    <source>
        <dbReference type="ARBA" id="ARBA00022475"/>
    </source>
</evidence>
<dbReference type="Pfam" id="PF01435">
    <property type="entry name" value="Peptidase_M48"/>
    <property type="match status" value="1"/>
</dbReference>
<dbReference type="KEGG" id="bcc:BCc_200"/>
<evidence type="ECO:0000259" key="13">
    <source>
        <dbReference type="Pfam" id="PF01435"/>
    </source>
</evidence>
<organism evidence="14 15">
    <name type="scientific">Buchnera aphidicola subsp. Cinara cedri (strain Cc)</name>
    <dbReference type="NCBI Taxonomy" id="372461"/>
    <lineage>
        <taxon>Bacteria</taxon>
        <taxon>Pseudomonadati</taxon>
        <taxon>Pseudomonadota</taxon>
        <taxon>Gammaproteobacteria</taxon>
        <taxon>Enterobacterales</taxon>
        <taxon>Erwiniaceae</taxon>
        <taxon>Buchnera</taxon>
    </lineage>
</organism>
<keyword evidence="2" id="KW-1003">Cell membrane</keyword>
<feature type="transmembrane region" description="Helical" evidence="12">
    <location>
        <begin position="194"/>
        <end position="218"/>
    </location>
</feature>
<keyword evidence="4 12" id="KW-0812">Transmembrane</keyword>
<sequence length="296" mass="34069">MIRSILFLITSISTIFMYSIFLKIFGIHINYIFLTMIMLTIIFLTYSIISLLLSKKTALQSVNGEIIYVPRNIKEKWLISAIKNQSKKMCINIPDIAIYKSLHMNAFATGFQKNNSLIAVSSGLLNNMNKGEIEAVVAHEITHITNGDMITMIVIQSIVNICVISISYSLIKYFSNIFMSYKIHREYKKIQKSFIFYFLKNILQFFIKIFSTIIVMWFSRNREFYADIGAVELVGKKKMISVLKKLKNSDIPKESNSIITLCIHGRNNIILDLLSSHPSLDKRILAIKKNTKKNKI</sequence>
<keyword evidence="14" id="KW-0346">Stress response</keyword>
<reference evidence="14 15" key="1">
    <citation type="journal article" date="2006" name="Science">
        <title>A small microbial genome: the end of a long symbiotic relationship?</title>
        <authorList>
            <person name="Perez-Brocal V."/>
            <person name="Gil R."/>
            <person name="Ramos S."/>
            <person name="Lamelas A."/>
            <person name="Postigo M."/>
            <person name="Michelena J.M."/>
            <person name="Silva F.J."/>
            <person name="Moya A."/>
            <person name="Latorre A."/>
        </authorList>
    </citation>
    <scope>NUCLEOTIDE SEQUENCE [LARGE SCALE GENOMIC DNA]</scope>
    <source>
        <strain evidence="15">Cc</strain>
    </source>
</reference>
<evidence type="ECO:0000313" key="15">
    <source>
        <dbReference type="Proteomes" id="UP000000669"/>
    </source>
</evidence>
<dbReference type="PANTHER" id="PTHR43221:SF1">
    <property type="entry name" value="PROTEASE HTPX"/>
    <property type="match status" value="1"/>
</dbReference>
<dbReference type="AlphaFoldDB" id="Q057M7"/>
<dbReference type="GO" id="GO:0005886">
    <property type="term" value="C:plasma membrane"/>
    <property type="evidence" value="ECO:0007669"/>
    <property type="project" value="UniProtKB-SubCell"/>
</dbReference>
<dbReference type="InterPro" id="IPR050083">
    <property type="entry name" value="HtpX_protease"/>
</dbReference>
<dbReference type="CDD" id="cd07335">
    <property type="entry name" value="M48B_HtpX_like"/>
    <property type="match status" value="1"/>
</dbReference>
<evidence type="ECO:0000256" key="3">
    <source>
        <dbReference type="ARBA" id="ARBA00022670"/>
    </source>
</evidence>
<evidence type="ECO:0000256" key="6">
    <source>
        <dbReference type="ARBA" id="ARBA00022801"/>
    </source>
</evidence>
<dbReference type="InterPro" id="IPR001915">
    <property type="entry name" value="Peptidase_M48"/>
</dbReference>
<evidence type="ECO:0000256" key="1">
    <source>
        <dbReference type="ARBA" id="ARBA00004651"/>
    </source>
</evidence>
<dbReference type="NCBIfam" id="NF003965">
    <property type="entry name" value="PRK05457.1"/>
    <property type="match status" value="1"/>
</dbReference>
<dbReference type="STRING" id="372461.BCc_200"/>
<dbReference type="EMBL" id="CP000263">
    <property type="protein sequence ID" value="ABJ90672.1"/>
    <property type="molecule type" value="Genomic_DNA"/>
</dbReference>
<evidence type="ECO:0000256" key="4">
    <source>
        <dbReference type="ARBA" id="ARBA00022692"/>
    </source>
</evidence>
<feature type="domain" description="Peptidase M48" evidence="13">
    <location>
        <begin position="74"/>
        <end position="289"/>
    </location>
</feature>
<comment type="cofactor">
    <cofactor evidence="11">
        <name>Zn(2+)</name>
        <dbReference type="ChEBI" id="CHEBI:29105"/>
    </cofactor>
    <text evidence="11">Binds 1 zinc ion per subunit.</text>
</comment>
<comment type="subcellular location">
    <subcellularLocation>
        <location evidence="1">Cell membrane</location>
        <topology evidence="1">Multi-pass membrane protein</topology>
    </subcellularLocation>
</comment>
<keyword evidence="7 11" id="KW-0862">Zinc</keyword>
<dbReference type="eggNOG" id="COG0501">
    <property type="taxonomic scope" value="Bacteria"/>
</dbReference>
<name>Q057M7_BUCCC</name>
<dbReference type="GO" id="GO:0004222">
    <property type="term" value="F:metalloendopeptidase activity"/>
    <property type="evidence" value="ECO:0007669"/>
    <property type="project" value="InterPro"/>
</dbReference>
<evidence type="ECO:0000256" key="10">
    <source>
        <dbReference type="ARBA" id="ARBA00023136"/>
    </source>
</evidence>
<evidence type="ECO:0000256" key="11">
    <source>
        <dbReference type="RuleBase" id="RU003983"/>
    </source>
</evidence>
<gene>
    <name evidence="14" type="primary">htpX</name>
    <name evidence="14" type="ordered locus">BCc_200</name>
</gene>
<evidence type="ECO:0000256" key="8">
    <source>
        <dbReference type="ARBA" id="ARBA00022989"/>
    </source>
</evidence>
<dbReference type="GO" id="GO:0046872">
    <property type="term" value="F:metal ion binding"/>
    <property type="evidence" value="ECO:0007669"/>
    <property type="project" value="UniProtKB-KW"/>
</dbReference>
<evidence type="ECO:0000256" key="9">
    <source>
        <dbReference type="ARBA" id="ARBA00023049"/>
    </source>
</evidence>
<keyword evidence="5" id="KW-0479">Metal-binding</keyword>
<keyword evidence="3 11" id="KW-0645">Protease</keyword>
<feature type="transmembrane region" description="Helical" evidence="12">
    <location>
        <begin position="5"/>
        <end position="25"/>
    </location>
</feature>